<organism evidence="2 3">
    <name type="scientific">Sphingomonas alpina</name>
    <dbReference type="NCBI Taxonomy" id="653931"/>
    <lineage>
        <taxon>Bacteria</taxon>
        <taxon>Pseudomonadati</taxon>
        <taxon>Pseudomonadota</taxon>
        <taxon>Alphaproteobacteria</taxon>
        <taxon>Sphingomonadales</taxon>
        <taxon>Sphingomonadaceae</taxon>
        <taxon>Sphingomonas</taxon>
    </lineage>
</organism>
<feature type="region of interest" description="Disordered" evidence="1">
    <location>
        <begin position="68"/>
        <end position="117"/>
    </location>
</feature>
<gene>
    <name evidence="2" type="ORF">H3Z74_11025</name>
</gene>
<dbReference type="EMBL" id="CP061038">
    <property type="protein sequence ID" value="QNQ11612.1"/>
    <property type="molecule type" value="Genomic_DNA"/>
</dbReference>
<dbReference type="KEGG" id="spap:H3Z74_11025"/>
<keyword evidence="3" id="KW-1185">Reference proteome</keyword>
<dbReference type="Proteomes" id="UP000516148">
    <property type="component" value="Chromosome"/>
</dbReference>
<name>A0A7H0LPK9_9SPHN</name>
<sequence>MIVSAAVDAQAQSITYRYDEFGRLIGSTFSGGVNNGRQTATCFDAVGNRMRYDATAAVPAACGAGLSITPSAQGLEGGRQPSPSEKSDRLRRSSRYPMQPSMERLSPARTIQRRQEP</sequence>
<evidence type="ECO:0000313" key="3">
    <source>
        <dbReference type="Proteomes" id="UP000516148"/>
    </source>
</evidence>
<dbReference type="InterPro" id="IPR006530">
    <property type="entry name" value="YD"/>
</dbReference>
<proteinExistence type="predicted"/>
<protein>
    <recommendedName>
        <fullName evidence="4">RHS repeat protein</fullName>
    </recommendedName>
</protein>
<evidence type="ECO:0008006" key="4">
    <source>
        <dbReference type="Google" id="ProtNLM"/>
    </source>
</evidence>
<dbReference type="AlphaFoldDB" id="A0A7H0LPK9"/>
<evidence type="ECO:0000256" key="1">
    <source>
        <dbReference type="SAM" id="MobiDB-lite"/>
    </source>
</evidence>
<evidence type="ECO:0000313" key="2">
    <source>
        <dbReference type="EMBL" id="QNQ11612.1"/>
    </source>
</evidence>
<reference evidence="2 3" key="1">
    <citation type="submission" date="2020-09" db="EMBL/GenBank/DDBJ databases">
        <title>Sphingomonas sp., a new species isolated from pork steak.</title>
        <authorList>
            <person name="Heidler von Heilborn D."/>
        </authorList>
    </citation>
    <scope>NUCLEOTIDE SEQUENCE [LARGE SCALE GENOMIC DNA]</scope>
    <source>
        <strain evidence="3">S8-3T</strain>
    </source>
</reference>
<dbReference type="NCBIfam" id="TIGR01643">
    <property type="entry name" value="YD_repeat_2x"/>
    <property type="match status" value="1"/>
</dbReference>
<accession>A0A7H0LPK9</accession>